<dbReference type="GO" id="GO:0004519">
    <property type="term" value="F:endonuclease activity"/>
    <property type="evidence" value="ECO:0007669"/>
    <property type="project" value="UniProtKB-KW"/>
</dbReference>
<organism evidence="2">
    <name type="scientific">viral metagenome</name>
    <dbReference type="NCBI Taxonomy" id="1070528"/>
    <lineage>
        <taxon>unclassified sequences</taxon>
        <taxon>metagenomes</taxon>
        <taxon>organismal metagenomes</taxon>
    </lineage>
</organism>
<dbReference type="EMBL" id="MT144224">
    <property type="protein sequence ID" value="QJA50908.1"/>
    <property type="molecule type" value="Genomic_DNA"/>
</dbReference>
<feature type="domain" description="HNH" evidence="1">
    <location>
        <begin position="48"/>
        <end position="82"/>
    </location>
</feature>
<dbReference type="InterPro" id="IPR003615">
    <property type="entry name" value="HNH_nuc"/>
</dbReference>
<dbReference type="AlphaFoldDB" id="A0A6H1ZTR5"/>
<dbReference type="Pfam" id="PF01844">
    <property type="entry name" value="HNH"/>
    <property type="match status" value="1"/>
</dbReference>
<name>A0A6H1ZTR5_9ZZZZ</name>
<dbReference type="InterPro" id="IPR002711">
    <property type="entry name" value="HNH"/>
</dbReference>
<dbReference type="EMBL" id="MT142005">
    <property type="protein sequence ID" value="QJA73147.1"/>
    <property type="molecule type" value="Genomic_DNA"/>
</dbReference>
<keyword evidence="2" id="KW-0378">Hydrolase</keyword>
<accession>A0A6H1ZTR5</accession>
<evidence type="ECO:0000313" key="3">
    <source>
        <dbReference type="EMBL" id="QJA73147.1"/>
    </source>
</evidence>
<proteinExistence type="predicted"/>
<gene>
    <name evidence="3" type="ORF">MM415A02457_0013</name>
    <name evidence="2" type="ORF">TM448A01920_0012</name>
</gene>
<evidence type="ECO:0000259" key="1">
    <source>
        <dbReference type="Pfam" id="PF01844"/>
    </source>
</evidence>
<dbReference type="GO" id="GO:0008270">
    <property type="term" value="F:zinc ion binding"/>
    <property type="evidence" value="ECO:0007669"/>
    <property type="project" value="InterPro"/>
</dbReference>
<keyword evidence="2" id="KW-0540">Nuclease</keyword>
<dbReference type="GO" id="GO:0003676">
    <property type="term" value="F:nucleic acid binding"/>
    <property type="evidence" value="ECO:0007669"/>
    <property type="project" value="InterPro"/>
</dbReference>
<keyword evidence="2" id="KW-0255">Endonuclease</keyword>
<evidence type="ECO:0000313" key="2">
    <source>
        <dbReference type="EMBL" id="QJA50908.1"/>
    </source>
</evidence>
<protein>
    <submittedName>
        <fullName evidence="2">Putative homing endonuclease</fullName>
    </submittedName>
</protein>
<reference evidence="2" key="1">
    <citation type="submission" date="2020-03" db="EMBL/GenBank/DDBJ databases">
        <title>The deep terrestrial virosphere.</title>
        <authorList>
            <person name="Holmfeldt K."/>
            <person name="Nilsson E."/>
            <person name="Simone D."/>
            <person name="Lopez-Fernandez M."/>
            <person name="Wu X."/>
            <person name="de Brujin I."/>
            <person name="Lundin D."/>
            <person name="Andersson A."/>
            <person name="Bertilsson S."/>
            <person name="Dopson M."/>
        </authorList>
    </citation>
    <scope>NUCLEOTIDE SEQUENCE</scope>
    <source>
        <strain evidence="3">MM415A02457</strain>
        <strain evidence="2">TM448A01920</strain>
    </source>
</reference>
<sequence>MVRGTDIPPKVRARVKERADGMCEYVEGMETMDIPDVVRLVAEKEGDRCGSAGDFRGLACHHLVLRSSLGPHTKENLILLCGRHSALFHRLREV</sequence>
<dbReference type="CDD" id="cd00085">
    <property type="entry name" value="HNHc"/>
    <property type="match status" value="1"/>
</dbReference>